<feature type="compositionally biased region" description="Low complexity" evidence="1">
    <location>
        <begin position="93"/>
        <end position="128"/>
    </location>
</feature>
<sequence>MCKPVAHAMELGNCLRPLASTSFQTRRACCALALAIELGNTLTRLSHSHRHSAPATSQQLSTQDMRSYASTAQPRVRGDAYGAALPREVPLPSSSTGPARSASSSAQPRPRALARSPPQPSRAAPSSARRARRTPPPASALTIHTRPPTLPLLTVPFDSGISNKTMAILKS</sequence>
<keyword evidence="3" id="KW-1185">Reference proteome</keyword>
<dbReference type="AlphaFoldDB" id="A0A165M170"/>
<feature type="region of interest" description="Disordered" evidence="1">
    <location>
        <begin position="47"/>
        <end position="149"/>
    </location>
</feature>
<feature type="compositionally biased region" description="Polar residues" evidence="1">
    <location>
        <begin position="54"/>
        <end position="73"/>
    </location>
</feature>
<feature type="non-terminal residue" evidence="2">
    <location>
        <position position="171"/>
    </location>
</feature>
<name>A0A165M170_EXIGL</name>
<dbReference type="EMBL" id="KV425916">
    <property type="protein sequence ID" value="KZV98623.1"/>
    <property type="molecule type" value="Genomic_DNA"/>
</dbReference>
<dbReference type="InParanoid" id="A0A165M170"/>
<feature type="compositionally biased region" description="Low complexity" evidence="1">
    <location>
        <begin position="139"/>
        <end position="149"/>
    </location>
</feature>
<dbReference type="Proteomes" id="UP000077266">
    <property type="component" value="Unassembled WGS sequence"/>
</dbReference>
<proteinExistence type="predicted"/>
<protein>
    <submittedName>
        <fullName evidence="2">Uncharacterized protein</fullName>
    </submittedName>
</protein>
<reference evidence="2 3" key="1">
    <citation type="journal article" date="2016" name="Mol. Biol. Evol.">
        <title>Comparative Genomics of Early-Diverging Mushroom-Forming Fungi Provides Insights into the Origins of Lignocellulose Decay Capabilities.</title>
        <authorList>
            <person name="Nagy L.G."/>
            <person name="Riley R."/>
            <person name="Tritt A."/>
            <person name="Adam C."/>
            <person name="Daum C."/>
            <person name="Floudas D."/>
            <person name="Sun H."/>
            <person name="Yadav J.S."/>
            <person name="Pangilinan J."/>
            <person name="Larsson K.H."/>
            <person name="Matsuura K."/>
            <person name="Barry K."/>
            <person name="Labutti K."/>
            <person name="Kuo R."/>
            <person name="Ohm R.A."/>
            <person name="Bhattacharya S.S."/>
            <person name="Shirouzu T."/>
            <person name="Yoshinaga Y."/>
            <person name="Martin F.M."/>
            <person name="Grigoriev I.V."/>
            <person name="Hibbett D.S."/>
        </authorList>
    </citation>
    <scope>NUCLEOTIDE SEQUENCE [LARGE SCALE GENOMIC DNA]</scope>
    <source>
        <strain evidence="2 3">HHB12029</strain>
    </source>
</reference>
<accession>A0A165M170</accession>
<organism evidence="2 3">
    <name type="scientific">Exidia glandulosa HHB12029</name>
    <dbReference type="NCBI Taxonomy" id="1314781"/>
    <lineage>
        <taxon>Eukaryota</taxon>
        <taxon>Fungi</taxon>
        <taxon>Dikarya</taxon>
        <taxon>Basidiomycota</taxon>
        <taxon>Agaricomycotina</taxon>
        <taxon>Agaricomycetes</taxon>
        <taxon>Auriculariales</taxon>
        <taxon>Exidiaceae</taxon>
        <taxon>Exidia</taxon>
    </lineage>
</organism>
<gene>
    <name evidence="2" type="ORF">EXIGLDRAFT_727350</name>
</gene>
<evidence type="ECO:0000313" key="3">
    <source>
        <dbReference type="Proteomes" id="UP000077266"/>
    </source>
</evidence>
<evidence type="ECO:0000256" key="1">
    <source>
        <dbReference type="SAM" id="MobiDB-lite"/>
    </source>
</evidence>
<evidence type="ECO:0000313" key="2">
    <source>
        <dbReference type="EMBL" id="KZV98623.1"/>
    </source>
</evidence>